<reference evidence="1 2" key="2">
    <citation type="journal article" date="2022" name="Mol. Ecol. Resour.">
        <title>The genomes of chicory, endive, great burdock and yacon provide insights into Asteraceae paleo-polyploidization history and plant inulin production.</title>
        <authorList>
            <person name="Fan W."/>
            <person name="Wang S."/>
            <person name="Wang H."/>
            <person name="Wang A."/>
            <person name="Jiang F."/>
            <person name="Liu H."/>
            <person name="Zhao H."/>
            <person name="Xu D."/>
            <person name="Zhang Y."/>
        </authorList>
    </citation>
    <scope>NUCLEOTIDE SEQUENCE [LARGE SCALE GENOMIC DNA]</scope>
    <source>
        <strain evidence="2">cv. Punajuju</strain>
        <tissue evidence="1">Leaves</tissue>
    </source>
</reference>
<dbReference type="Proteomes" id="UP001055811">
    <property type="component" value="Linkage Group LG06"/>
</dbReference>
<gene>
    <name evidence="1" type="ORF">L2E82_31496</name>
</gene>
<protein>
    <submittedName>
        <fullName evidence="1">Uncharacterized protein</fullName>
    </submittedName>
</protein>
<keyword evidence="2" id="KW-1185">Reference proteome</keyword>
<name>A0ACB9BDA2_CICIN</name>
<comment type="caution">
    <text evidence="1">The sequence shown here is derived from an EMBL/GenBank/DDBJ whole genome shotgun (WGS) entry which is preliminary data.</text>
</comment>
<organism evidence="1 2">
    <name type="scientific">Cichorium intybus</name>
    <name type="common">Chicory</name>
    <dbReference type="NCBI Taxonomy" id="13427"/>
    <lineage>
        <taxon>Eukaryota</taxon>
        <taxon>Viridiplantae</taxon>
        <taxon>Streptophyta</taxon>
        <taxon>Embryophyta</taxon>
        <taxon>Tracheophyta</taxon>
        <taxon>Spermatophyta</taxon>
        <taxon>Magnoliopsida</taxon>
        <taxon>eudicotyledons</taxon>
        <taxon>Gunneridae</taxon>
        <taxon>Pentapetalae</taxon>
        <taxon>asterids</taxon>
        <taxon>campanulids</taxon>
        <taxon>Asterales</taxon>
        <taxon>Asteraceae</taxon>
        <taxon>Cichorioideae</taxon>
        <taxon>Cichorieae</taxon>
        <taxon>Cichoriinae</taxon>
        <taxon>Cichorium</taxon>
    </lineage>
</organism>
<evidence type="ECO:0000313" key="1">
    <source>
        <dbReference type="EMBL" id="KAI3720509.1"/>
    </source>
</evidence>
<sequence length="1470" mass="166758">MNRVVIFYRHHLPGNLKKKMGVLGLYRWLVNRYPNTLCTVLEERSGSGQAIDSSRPNPNGVEFDNLYIDMNGLIHPCFHPEGLPAPESYDDVLKSIFRYIDRIFSIVRPRKLLFLAVDGVAPRAKMNHQRIRRFRSAREGSAKGIGNKKLDSNVITPGTEFMDSLCCALQYYVHLKMNSDPAWRKIKVVLSDSTVAGEGEHKIFSFIRSQRNLPGYDPNTRHCLHGLDADLIILALATHEIHMSILREVIYYGKPKSSKSATKYPESIRIHIDQLKFELFNIWVLREYLERDLLSNPNLEGTDFERLIDDFVFMCLFVGNDFLPRLPSLDVDEAGIELLLIVYQQEFPTIGYLTDSSKVNLKSMEQFLQALSSHESAIFMKRTQVLNEKSTRKRKRRGFQDSVSGRDHGHGIYRKTIYYTRNFDCYRHDIDRIKRDAVLKYTEGVCWIMDYYYQGVCSWQWFYPYHYAPFASDFCGLDKLEINFKLGQPLKPFDQLLGVLPAASAQALPLFYRELMTKESSPILDFYPEDFKSDRNGKKHAWQGVCKLPFIDESRLLSETVKVEHTLTAEEKQRNMFGRDRLLVHSSHPLGDVIKDDDDRSSELEIEISPGCSGGMNGYLCISAKPVCPSQIPSPVDEEHIRGNQVKSVDFKCPSEAAHVSKLLSGVIMPPKILGSRDIPPPPVVWHESLTEETQKKKRKGDNTTWTKPSSSTSIGHEETLQVEKKWLRSENRDEVSSRARRNVEAGTNSKLLTKSRSSLFHEILALVEDQKVSVEAVINRMGGKKRKKSKHPLVEKIKKEQEMLASELGSVDETDNGEENTRNKTESHEILALVEDQKVNFEDVKGVDGKSNGFQVGEKTKKEQEMVTSELGSVKSERVESDVALENGENTPKRKKRKSKKKQEIVEMVASELGSVKSERLESDVALENGENTPKRKKRKSKKKHQLKDIMHVEDVKGVDGKSNGFQVGEKTKEQEMVASELGSVKSERVESDVALENGENTRKRKKRKSKKKKQEIVDMVASELGSVGETDNGEENTRNKTESLEILALVEDQKVNFEDVKGVDAKSNGFQVGEKTKKEQEMVTSELGSVKSERVESDVALENGENTRKRKKRKSKKKKQEIVDMVASELGSVGETDNGEENTRNKTESLEILALVEDQKVNFEDVKGVDAKSNGFQVGEKTKKEQEMVTSELGSVKSERVESDVALENGENTRKRKKRKSKKKKQEIVDMVASELGSVGETDNGEENTRNKTESLEILALVEDQKVNFEDVKGVDAKSNGFQVGEKTKKEQEMVTSELGSVKSERVESDVALENGENTRKRKKRKSKKKKQEIVDMVATELWSVDETDNGEENARNKTESHEILALVEDQKVNLEGVKGVDAKSNGFQVGEKTKKQEMVTSELGSVKSERVESDVALENGENARKRKKRKSKKHQVKDSMHVEVSERRLESDLQQQTVAEEVKDMPC</sequence>
<reference evidence="2" key="1">
    <citation type="journal article" date="2022" name="Mol. Ecol. Resour.">
        <title>The genomes of chicory, endive, great burdock and yacon provide insights into Asteraceae palaeo-polyploidization history and plant inulin production.</title>
        <authorList>
            <person name="Fan W."/>
            <person name="Wang S."/>
            <person name="Wang H."/>
            <person name="Wang A."/>
            <person name="Jiang F."/>
            <person name="Liu H."/>
            <person name="Zhao H."/>
            <person name="Xu D."/>
            <person name="Zhang Y."/>
        </authorList>
    </citation>
    <scope>NUCLEOTIDE SEQUENCE [LARGE SCALE GENOMIC DNA]</scope>
    <source>
        <strain evidence="2">cv. Punajuju</strain>
    </source>
</reference>
<accession>A0ACB9BDA2</accession>
<evidence type="ECO:0000313" key="2">
    <source>
        <dbReference type="Proteomes" id="UP001055811"/>
    </source>
</evidence>
<dbReference type="EMBL" id="CM042014">
    <property type="protein sequence ID" value="KAI3720509.1"/>
    <property type="molecule type" value="Genomic_DNA"/>
</dbReference>
<proteinExistence type="predicted"/>